<protein>
    <recommendedName>
        <fullName evidence="2 6">Imidazoleglycerol-phosphate dehydratase</fullName>
        <shortName evidence="6">IGPD</shortName>
        <ecNumber evidence="6">4.2.1.19</ecNumber>
    </recommendedName>
</protein>
<dbReference type="STRING" id="1298851.TST_1715"/>
<dbReference type="PANTHER" id="PTHR23133:SF2">
    <property type="entry name" value="IMIDAZOLEGLYCEROL-PHOSPHATE DEHYDRATASE"/>
    <property type="match status" value="1"/>
</dbReference>
<organism evidence="7 8">
    <name type="scientific">Thermosulfidibacter takaii (strain DSM 17441 / JCM 13301 / NBRC 103674 / ABI70S6)</name>
    <dbReference type="NCBI Taxonomy" id="1298851"/>
    <lineage>
        <taxon>Bacteria</taxon>
        <taxon>Pseudomonadati</taxon>
        <taxon>Thermosulfidibacterota</taxon>
        <taxon>Thermosulfidibacteria</taxon>
        <taxon>Thermosulfidibacterales</taxon>
        <taxon>Thermosulfidibacteraceae</taxon>
    </lineage>
</organism>
<keyword evidence="3 6" id="KW-0028">Amino-acid biosynthesis</keyword>
<sequence>MRVAKIKRETKETSIEVELNLDGRGVYKGEVPCGFFQHMLEAFTRHAGFDLSIKAQGDTFVDMHHTIEDTGIVLGKALQEALGDKKGIRRYGHAVVPMDESLVLAAVDISGRGGFFVKGEIPGQMVGEMPTELVEEFFIALAREARLTLHVVVLAAKNSHHTVEAIFKAVARALREAVKIEGEDIPSTKGVL</sequence>
<dbReference type="InterPro" id="IPR000807">
    <property type="entry name" value="ImidazoleglycerolP_deHydtase"/>
</dbReference>
<comment type="subcellular location">
    <subcellularLocation>
        <location evidence="6">Cytoplasm</location>
    </subcellularLocation>
</comment>
<evidence type="ECO:0000256" key="6">
    <source>
        <dbReference type="HAMAP-Rule" id="MF_00076"/>
    </source>
</evidence>
<keyword evidence="4 6" id="KW-0368">Histidine biosynthesis</keyword>
<evidence type="ECO:0000313" key="7">
    <source>
        <dbReference type="EMBL" id="BAT72499.1"/>
    </source>
</evidence>
<dbReference type="EMBL" id="AP013035">
    <property type="protein sequence ID" value="BAT72499.1"/>
    <property type="molecule type" value="Genomic_DNA"/>
</dbReference>
<name>A0A0S3QW04_THET7</name>
<keyword evidence="8" id="KW-1185">Reference proteome</keyword>
<keyword evidence="5 6" id="KW-0456">Lyase</keyword>
<dbReference type="PROSITE" id="PS00954">
    <property type="entry name" value="IGP_DEHYDRATASE_1"/>
    <property type="match status" value="1"/>
</dbReference>
<dbReference type="PANTHER" id="PTHR23133">
    <property type="entry name" value="IMIDAZOLEGLYCEROL-PHOSPHATE DEHYDRATASE HIS7"/>
    <property type="match status" value="1"/>
</dbReference>
<proteinExistence type="inferred from homology"/>
<dbReference type="InterPro" id="IPR038494">
    <property type="entry name" value="IGPD_sf"/>
</dbReference>
<evidence type="ECO:0000256" key="3">
    <source>
        <dbReference type="ARBA" id="ARBA00022605"/>
    </source>
</evidence>
<dbReference type="UniPathway" id="UPA00031">
    <property type="reaction ID" value="UER00011"/>
</dbReference>
<dbReference type="GO" id="GO:0000105">
    <property type="term" value="P:L-histidine biosynthetic process"/>
    <property type="evidence" value="ECO:0007669"/>
    <property type="project" value="UniProtKB-UniRule"/>
</dbReference>
<dbReference type="HAMAP" id="MF_00076">
    <property type="entry name" value="HisB"/>
    <property type="match status" value="1"/>
</dbReference>
<comment type="catalytic activity">
    <reaction evidence="6">
        <text>D-erythro-1-(imidazol-4-yl)glycerol 3-phosphate = 3-(imidazol-4-yl)-2-oxopropyl phosphate + H2O</text>
        <dbReference type="Rhea" id="RHEA:11040"/>
        <dbReference type="ChEBI" id="CHEBI:15377"/>
        <dbReference type="ChEBI" id="CHEBI:57766"/>
        <dbReference type="ChEBI" id="CHEBI:58278"/>
        <dbReference type="EC" id="4.2.1.19"/>
    </reaction>
</comment>
<dbReference type="KEGG" id="ttk:TST_1715"/>
<dbReference type="GO" id="GO:0004424">
    <property type="term" value="F:imidazoleglycerol-phosphate dehydratase activity"/>
    <property type="evidence" value="ECO:0007669"/>
    <property type="project" value="UniProtKB-UniRule"/>
</dbReference>
<dbReference type="NCBIfam" id="NF002114">
    <property type="entry name" value="PRK00951.2-4"/>
    <property type="match status" value="1"/>
</dbReference>
<dbReference type="CDD" id="cd07914">
    <property type="entry name" value="IGPD"/>
    <property type="match status" value="1"/>
</dbReference>
<dbReference type="InterPro" id="IPR020565">
    <property type="entry name" value="ImidazoleglycerP_deHydtase_CS"/>
</dbReference>
<dbReference type="Proteomes" id="UP000063234">
    <property type="component" value="Chromosome"/>
</dbReference>
<dbReference type="PATRIC" id="fig|1298851.3.peg.1794"/>
<dbReference type="InterPro" id="IPR020568">
    <property type="entry name" value="Ribosomal_Su5_D2-typ_SF"/>
</dbReference>
<dbReference type="FunFam" id="3.30.230.40:FF:000001">
    <property type="entry name" value="Imidazoleglycerol-phosphate dehydratase HisB"/>
    <property type="match status" value="1"/>
</dbReference>
<evidence type="ECO:0000256" key="2">
    <source>
        <dbReference type="ARBA" id="ARBA00016664"/>
    </source>
</evidence>
<dbReference type="AlphaFoldDB" id="A0A0S3QW04"/>
<evidence type="ECO:0000256" key="5">
    <source>
        <dbReference type="ARBA" id="ARBA00023239"/>
    </source>
</evidence>
<dbReference type="Pfam" id="PF00475">
    <property type="entry name" value="IGPD"/>
    <property type="match status" value="1"/>
</dbReference>
<dbReference type="EC" id="4.2.1.19" evidence="6"/>
<gene>
    <name evidence="6 7" type="primary">hisB</name>
    <name evidence="7" type="ORF">TST_1715</name>
</gene>
<dbReference type="GO" id="GO:0005737">
    <property type="term" value="C:cytoplasm"/>
    <property type="evidence" value="ECO:0007669"/>
    <property type="project" value="UniProtKB-SubCell"/>
</dbReference>
<evidence type="ECO:0000256" key="1">
    <source>
        <dbReference type="ARBA" id="ARBA00005047"/>
    </source>
</evidence>
<dbReference type="NCBIfam" id="NF002111">
    <property type="entry name" value="PRK00951.2-1"/>
    <property type="match status" value="1"/>
</dbReference>
<comment type="pathway">
    <text evidence="1 6">Amino-acid biosynthesis; L-histidine biosynthesis; L-histidine from 5-phospho-alpha-D-ribose 1-diphosphate: step 6/9.</text>
</comment>
<evidence type="ECO:0000256" key="4">
    <source>
        <dbReference type="ARBA" id="ARBA00023102"/>
    </source>
</evidence>
<dbReference type="RefSeq" id="WP_068550665.1">
    <property type="nucleotide sequence ID" value="NZ_AP013035.1"/>
</dbReference>
<comment type="similarity">
    <text evidence="6">Belongs to the imidazoleglycerol-phosphate dehydratase family.</text>
</comment>
<dbReference type="OrthoDB" id="9790411at2"/>
<dbReference type="Gene3D" id="3.30.230.40">
    <property type="entry name" value="Imidazole glycerol phosphate dehydratase, domain 1"/>
    <property type="match status" value="2"/>
</dbReference>
<reference evidence="8" key="1">
    <citation type="journal article" date="2018" name="Science">
        <title>A primordial and reversible TCA cycle in a facultatively chemolithoautotrophic thermophile.</title>
        <authorList>
            <person name="Nunoura T."/>
            <person name="Chikaraishi Y."/>
            <person name="Izaki R."/>
            <person name="Suwa T."/>
            <person name="Sato T."/>
            <person name="Harada T."/>
            <person name="Mori K."/>
            <person name="Kato Y."/>
            <person name="Miyazaki M."/>
            <person name="Shimamura S."/>
            <person name="Yanagawa K."/>
            <person name="Shuto A."/>
            <person name="Ohkouchi N."/>
            <person name="Fujita N."/>
            <person name="Takaki Y."/>
            <person name="Atomi H."/>
            <person name="Takai K."/>
        </authorList>
    </citation>
    <scope>NUCLEOTIDE SEQUENCE [LARGE SCALE GENOMIC DNA]</scope>
    <source>
        <strain evidence="8">DSM 17441 / JCM 13301 / NBRC 103674 / ABI70S6</strain>
    </source>
</reference>
<keyword evidence="6" id="KW-0963">Cytoplasm</keyword>
<accession>A0A0S3QW04</accession>
<evidence type="ECO:0000313" key="8">
    <source>
        <dbReference type="Proteomes" id="UP000063234"/>
    </source>
</evidence>
<dbReference type="FunFam" id="3.30.230.40:FF:000003">
    <property type="entry name" value="Imidazoleglycerol-phosphate dehydratase HisB"/>
    <property type="match status" value="1"/>
</dbReference>
<dbReference type="SUPFAM" id="SSF54211">
    <property type="entry name" value="Ribosomal protein S5 domain 2-like"/>
    <property type="match status" value="2"/>
</dbReference>